<evidence type="ECO:0000256" key="4">
    <source>
        <dbReference type="ARBA" id="ARBA00023049"/>
    </source>
</evidence>
<organism evidence="8 9">
    <name type="scientific">bacterium (Candidatus Blackallbacteria) CG17_big_fil_post_rev_8_21_14_2_50_48_46</name>
    <dbReference type="NCBI Taxonomy" id="2014261"/>
    <lineage>
        <taxon>Bacteria</taxon>
        <taxon>Candidatus Blackallbacteria</taxon>
    </lineage>
</organism>
<keyword evidence="2" id="KW-0645">Protease</keyword>
<dbReference type="EMBL" id="PFFQ01000004">
    <property type="protein sequence ID" value="PIW19307.1"/>
    <property type="molecule type" value="Genomic_DNA"/>
</dbReference>
<feature type="domain" description="Metalloprotease TldD/E central" evidence="7">
    <location>
        <begin position="118"/>
        <end position="230"/>
    </location>
</feature>
<gene>
    <name evidence="8" type="ORF">COW36_00255</name>
</gene>
<evidence type="ECO:0000259" key="6">
    <source>
        <dbReference type="Pfam" id="PF19289"/>
    </source>
</evidence>
<dbReference type="InterPro" id="IPR051463">
    <property type="entry name" value="Peptidase_U62_metallo"/>
</dbReference>
<dbReference type="PANTHER" id="PTHR30624">
    <property type="entry name" value="UNCHARACTERIZED PROTEIN TLDD AND PMBA"/>
    <property type="match status" value="1"/>
</dbReference>
<protein>
    <submittedName>
        <fullName evidence="8">Peptidase C69</fullName>
    </submittedName>
</protein>
<dbReference type="AlphaFoldDB" id="A0A2M7GAV9"/>
<dbReference type="InterPro" id="IPR035068">
    <property type="entry name" value="TldD/PmbA_N"/>
</dbReference>
<reference evidence="8 9" key="1">
    <citation type="submission" date="2017-09" db="EMBL/GenBank/DDBJ databases">
        <title>Depth-based differentiation of microbial function through sediment-hosted aquifers and enrichment of novel symbionts in the deep terrestrial subsurface.</title>
        <authorList>
            <person name="Probst A.J."/>
            <person name="Ladd B."/>
            <person name="Jarett J.K."/>
            <person name="Geller-Mcgrath D.E."/>
            <person name="Sieber C.M."/>
            <person name="Emerson J.B."/>
            <person name="Anantharaman K."/>
            <person name="Thomas B.C."/>
            <person name="Malmstrom R."/>
            <person name="Stieglmeier M."/>
            <person name="Klingl A."/>
            <person name="Woyke T."/>
            <person name="Ryan C.M."/>
            <person name="Banfield J.F."/>
        </authorList>
    </citation>
    <scope>NUCLEOTIDE SEQUENCE [LARGE SCALE GENOMIC DNA]</scope>
    <source>
        <strain evidence="8">CG17_big_fil_post_rev_8_21_14_2_50_48_46</strain>
    </source>
</reference>
<dbReference type="InterPro" id="IPR045570">
    <property type="entry name" value="Metalloprtase-TldD/E_cen_dom"/>
</dbReference>
<evidence type="ECO:0000259" key="5">
    <source>
        <dbReference type="Pfam" id="PF01523"/>
    </source>
</evidence>
<keyword evidence="4" id="KW-0482">Metalloprotease</keyword>
<dbReference type="SUPFAM" id="SSF111283">
    <property type="entry name" value="Putative modulator of DNA gyrase, PmbA/TldD"/>
    <property type="match status" value="1"/>
</dbReference>
<name>A0A2M7GAV9_9BACT</name>
<dbReference type="FunFam" id="3.30.2290.10:FF:000003">
    <property type="entry name" value="Zinc-dependent protease, TldD/PmbA family"/>
    <property type="match status" value="1"/>
</dbReference>
<evidence type="ECO:0000313" key="8">
    <source>
        <dbReference type="EMBL" id="PIW19307.1"/>
    </source>
</evidence>
<evidence type="ECO:0000259" key="7">
    <source>
        <dbReference type="Pfam" id="PF19290"/>
    </source>
</evidence>
<dbReference type="GO" id="GO:0006508">
    <property type="term" value="P:proteolysis"/>
    <property type="evidence" value="ECO:0007669"/>
    <property type="project" value="UniProtKB-KW"/>
</dbReference>
<dbReference type="Pfam" id="PF19290">
    <property type="entry name" value="PmbA_TldD_2nd"/>
    <property type="match status" value="1"/>
</dbReference>
<sequence length="486" mass="53209">MPVIERDLAQLAVDTALQRGATYADARIIRLQTEQLDIRNGNVNGIKQHLEVGIGIRVLVDGAWGFAANPDLKKSKVEIAVDRAIALARDSAHLYHAPVVLARRAPIVTVWKSPCQIDPFGVSLEDKLGFLFEAEEEMRRVKGIAFTEAGMDLWKEWQLFVNSDGSQIEQEIVQTGSGLSATAVSDTDVQTRSFPSSFGGQFKSAGYELIPTLNLKDNAQRVAEEAVQLLTAKACPVGEKTLILGGSQLALQVHESCGHPVEFDRVLGHEADFAGTSFLTPEKRNNFQYGSEIVNIVADATAPGGLGSFGYDDEGTPAQKSDIIKDGRFVGYLMSRETAESNEMESNGAMRAQGWNHTPIVRMSNINLLPGDWELQAMIESTEDGIMVCDNRSWSIDDKRLNFQFGGELGWEIKGGKIVGMVKNPTYTGITPQFWRSCDAIANQNHYQIWGTPNCGKGQPMQVARVGHGVSYARFQNVKVGVGYAE</sequence>
<dbReference type="InterPro" id="IPR045569">
    <property type="entry name" value="Metalloprtase-TldD/E_C"/>
</dbReference>
<dbReference type="Proteomes" id="UP000231019">
    <property type="component" value="Unassembled WGS sequence"/>
</dbReference>
<feature type="domain" description="Metalloprotease TldD/E C-terminal" evidence="6">
    <location>
        <begin position="243"/>
        <end position="480"/>
    </location>
</feature>
<comment type="caution">
    <text evidence="8">The sequence shown here is derived from an EMBL/GenBank/DDBJ whole genome shotgun (WGS) entry which is preliminary data.</text>
</comment>
<evidence type="ECO:0000256" key="1">
    <source>
        <dbReference type="ARBA" id="ARBA00005836"/>
    </source>
</evidence>
<evidence type="ECO:0000313" key="9">
    <source>
        <dbReference type="Proteomes" id="UP000231019"/>
    </source>
</evidence>
<comment type="similarity">
    <text evidence="1">Belongs to the peptidase U62 family.</text>
</comment>
<evidence type="ECO:0000256" key="2">
    <source>
        <dbReference type="ARBA" id="ARBA00022670"/>
    </source>
</evidence>
<dbReference type="InterPro" id="IPR036059">
    <property type="entry name" value="TldD/PmbA_sf"/>
</dbReference>
<proteinExistence type="inferred from homology"/>
<keyword evidence="3" id="KW-0378">Hydrolase</keyword>
<dbReference type="Pfam" id="PF19289">
    <property type="entry name" value="PmbA_TldD_3rd"/>
    <property type="match status" value="1"/>
</dbReference>
<dbReference type="GO" id="GO:0008237">
    <property type="term" value="F:metallopeptidase activity"/>
    <property type="evidence" value="ECO:0007669"/>
    <property type="project" value="UniProtKB-KW"/>
</dbReference>
<accession>A0A2M7GAV9</accession>
<dbReference type="PANTHER" id="PTHR30624:SF10">
    <property type="entry name" value="CONSERVED PROTEIN"/>
    <property type="match status" value="1"/>
</dbReference>
<evidence type="ECO:0000256" key="3">
    <source>
        <dbReference type="ARBA" id="ARBA00022801"/>
    </source>
</evidence>
<dbReference type="Gene3D" id="3.30.2290.10">
    <property type="entry name" value="PmbA/TldD superfamily"/>
    <property type="match status" value="1"/>
</dbReference>
<dbReference type="Pfam" id="PF01523">
    <property type="entry name" value="PmbA_TldD_1st"/>
    <property type="match status" value="1"/>
</dbReference>
<dbReference type="GO" id="GO:0005829">
    <property type="term" value="C:cytosol"/>
    <property type="evidence" value="ECO:0007669"/>
    <property type="project" value="TreeGrafter"/>
</dbReference>
<dbReference type="InterPro" id="IPR002510">
    <property type="entry name" value="Metalloprtase-TldD/E_N"/>
</dbReference>
<feature type="domain" description="Metalloprotease TldD/E N-terminal" evidence="5">
    <location>
        <begin position="24"/>
        <end position="88"/>
    </location>
</feature>